<feature type="domain" description="Peptidase A2" evidence="2">
    <location>
        <begin position="82"/>
        <end position="183"/>
    </location>
</feature>
<accession>A0A6J8ACS8</accession>
<name>A0A6J8ACS8_MYTCO</name>
<evidence type="ECO:0000259" key="2">
    <source>
        <dbReference type="PROSITE" id="PS50175"/>
    </source>
</evidence>
<dbReference type="InterPro" id="IPR053134">
    <property type="entry name" value="RNA-dir_DNA_polymerase"/>
</dbReference>
<dbReference type="AlphaFoldDB" id="A0A6J8ACS8"/>
<proteinExistence type="predicted"/>
<dbReference type="InterPro" id="IPR043502">
    <property type="entry name" value="DNA/RNA_pol_sf"/>
</dbReference>
<keyword evidence="1" id="KW-0378">Hydrolase</keyword>
<dbReference type="SUPFAM" id="SSF56672">
    <property type="entry name" value="DNA/RNA polymerases"/>
    <property type="match status" value="1"/>
</dbReference>
<dbReference type="OrthoDB" id="116078at2759"/>
<sequence length="331" mass="37304">MNDVCFQQNPSKSTLISDIEKRCSRLCKTDWETTTAFIRGLPGSLRVFVIQRDPKYFKDAVQSARLAQESMAGLTSAFDYDTFALIDKGADISVANPSLISKLRNIGVRVKIDRSDKESILIANNEKVKIIGVISVYIVVGKENVHVRFYLVPGLEPYFRSEKLIVAKNKGTPLPDFILGRDLNDKERDQLVNVLENYSNVFVNGGKLGNCDILQHEISMPCDQKPIRQRPYKIGNQQKQILENMIDDMLKQDIIEPSTSPWAAPCLLVAKKNNSKYRFVVDYRKIKSITEQDAHLLLTTDDALESLGATQPSYFSCLDLRSGFLSDSDQS</sequence>
<dbReference type="Gene3D" id="3.30.70.270">
    <property type="match status" value="1"/>
</dbReference>
<dbReference type="PANTHER" id="PTHR24559">
    <property type="entry name" value="TRANSPOSON TY3-I GAG-POL POLYPROTEIN"/>
    <property type="match status" value="1"/>
</dbReference>
<dbReference type="Proteomes" id="UP000507470">
    <property type="component" value="Unassembled WGS sequence"/>
</dbReference>
<protein>
    <recommendedName>
        <fullName evidence="2">Peptidase A2 domain-containing protein</fullName>
    </recommendedName>
</protein>
<evidence type="ECO:0000313" key="3">
    <source>
        <dbReference type="EMBL" id="CAC5365510.1"/>
    </source>
</evidence>
<dbReference type="InterPro" id="IPR021109">
    <property type="entry name" value="Peptidase_aspartic_dom_sf"/>
</dbReference>
<evidence type="ECO:0000256" key="1">
    <source>
        <dbReference type="ARBA" id="ARBA00022801"/>
    </source>
</evidence>
<evidence type="ECO:0000313" key="4">
    <source>
        <dbReference type="Proteomes" id="UP000507470"/>
    </source>
</evidence>
<dbReference type="GO" id="GO:0006508">
    <property type="term" value="P:proteolysis"/>
    <property type="evidence" value="ECO:0007669"/>
    <property type="project" value="InterPro"/>
</dbReference>
<dbReference type="PANTHER" id="PTHR24559:SF444">
    <property type="entry name" value="REVERSE TRANSCRIPTASE DOMAIN-CONTAINING PROTEIN"/>
    <property type="match status" value="1"/>
</dbReference>
<reference evidence="3 4" key="1">
    <citation type="submission" date="2020-06" db="EMBL/GenBank/DDBJ databases">
        <authorList>
            <person name="Li R."/>
            <person name="Bekaert M."/>
        </authorList>
    </citation>
    <scope>NUCLEOTIDE SEQUENCE [LARGE SCALE GENOMIC DNA]</scope>
    <source>
        <strain evidence="4">wild</strain>
    </source>
</reference>
<dbReference type="InterPro" id="IPR001995">
    <property type="entry name" value="Peptidase_A2_cat"/>
</dbReference>
<dbReference type="Gene3D" id="2.40.70.10">
    <property type="entry name" value="Acid Proteases"/>
    <property type="match status" value="1"/>
</dbReference>
<dbReference type="Gene3D" id="3.10.10.10">
    <property type="entry name" value="HIV Type 1 Reverse Transcriptase, subunit A, domain 1"/>
    <property type="match status" value="1"/>
</dbReference>
<gene>
    <name evidence="3" type="ORF">MCOR_6165</name>
</gene>
<dbReference type="EMBL" id="CACVKT020001131">
    <property type="protein sequence ID" value="CAC5365510.1"/>
    <property type="molecule type" value="Genomic_DNA"/>
</dbReference>
<dbReference type="InterPro" id="IPR043128">
    <property type="entry name" value="Rev_trsase/Diguanyl_cyclase"/>
</dbReference>
<dbReference type="PROSITE" id="PS50175">
    <property type="entry name" value="ASP_PROT_RETROV"/>
    <property type="match status" value="1"/>
</dbReference>
<dbReference type="CDD" id="cd00303">
    <property type="entry name" value="retropepsin_like"/>
    <property type="match status" value="1"/>
</dbReference>
<organism evidence="3 4">
    <name type="scientific">Mytilus coruscus</name>
    <name type="common">Sea mussel</name>
    <dbReference type="NCBI Taxonomy" id="42192"/>
    <lineage>
        <taxon>Eukaryota</taxon>
        <taxon>Metazoa</taxon>
        <taxon>Spiralia</taxon>
        <taxon>Lophotrochozoa</taxon>
        <taxon>Mollusca</taxon>
        <taxon>Bivalvia</taxon>
        <taxon>Autobranchia</taxon>
        <taxon>Pteriomorphia</taxon>
        <taxon>Mytilida</taxon>
        <taxon>Mytiloidea</taxon>
        <taxon>Mytilidae</taxon>
        <taxon>Mytilinae</taxon>
        <taxon>Mytilus</taxon>
    </lineage>
</organism>
<keyword evidence="4" id="KW-1185">Reference proteome</keyword>
<dbReference type="GO" id="GO:0004190">
    <property type="term" value="F:aspartic-type endopeptidase activity"/>
    <property type="evidence" value="ECO:0007669"/>
    <property type="project" value="InterPro"/>
</dbReference>